<evidence type="ECO:0000256" key="1">
    <source>
        <dbReference type="SAM" id="MobiDB-lite"/>
    </source>
</evidence>
<dbReference type="SUPFAM" id="SSF51905">
    <property type="entry name" value="FAD/NAD(P)-binding domain"/>
    <property type="match status" value="1"/>
</dbReference>
<dbReference type="Pfam" id="PF01494">
    <property type="entry name" value="FAD_binding_3"/>
    <property type="match status" value="1"/>
</dbReference>
<dbReference type="InterPro" id="IPR002938">
    <property type="entry name" value="FAD-bd"/>
</dbReference>
<dbReference type="Gene3D" id="3.30.9.10">
    <property type="entry name" value="D-Amino Acid Oxidase, subunit A, domain 2"/>
    <property type="match status" value="1"/>
</dbReference>
<feature type="region of interest" description="Disordered" evidence="1">
    <location>
        <begin position="378"/>
        <end position="434"/>
    </location>
</feature>
<dbReference type="Proteomes" id="UP000195062">
    <property type="component" value="Unassembled WGS sequence"/>
</dbReference>
<dbReference type="EMBL" id="MDHH01000001">
    <property type="protein sequence ID" value="OUE04051.1"/>
    <property type="molecule type" value="Genomic_DNA"/>
</dbReference>
<dbReference type="InterPro" id="IPR051704">
    <property type="entry name" value="FAD_aromatic-hydroxylase"/>
</dbReference>
<dbReference type="PRINTS" id="PR00420">
    <property type="entry name" value="RNGMNOXGNASE"/>
</dbReference>
<gene>
    <name evidence="3" type="primary">hpxO</name>
    <name evidence="3" type="ORF">CMMCAS07_03820</name>
</gene>
<dbReference type="AlphaFoldDB" id="A0A251XKR4"/>
<proteinExistence type="predicted"/>
<dbReference type="Gene3D" id="3.50.50.60">
    <property type="entry name" value="FAD/NAD(P)-binding domain"/>
    <property type="match status" value="1"/>
</dbReference>
<reference evidence="3 4" key="1">
    <citation type="submission" date="2016-08" db="EMBL/GenBank/DDBJ databases">
        <title>Genome sequence of Clavibacter michiganensis subsp. michiganensis strain CASJ007.</title>
        <authorList>
            <person name="Thapa S.P."/>
            <person name="Coaker G."/>
        </authorList>
    </citation>
    <scope>NUCLEOTIDE SEQUENCE [LARGE SCALE GENOMIC DNA]</scope>
    <source>
        <strain evidence="3">CASJ007</strain>
    </source>
</reference>
<name>A0A251XKR4_CLAMM</name>
<protein>
    <submittedName>
        <fullName evidence="3">FAD-dependent urate hydroxylase</fullName>
    </submittedName>
</protein>
<dbReference type="GO" id="GO:0071949">
    <property type="term" value="F:FAD binding"/>
    <property type="evidence" value="ECO:0007669"/>
    <property type="project" value="InterPro"/>
</dbReference>
<sequence length="434" mass="46519">MTARRVLISGASIAGPALAVWLHRYGVDTVIVERAPELRRGGQNVDVRGAGREVARRMGVEDAIRAATTGEVGTRFVRPDGGAIAEFPAGRSDSGGATAELEILRGDLAQLLVDRTVGATEYRFDDRITGIREERDGVTVSFARAADERFDLVVAADGIGSSTRRLVFGDEPVIRSLGLETSYATIPRTAADDDWWRWYVARGGRSISLRPDPHGTIRAALSTLVDPAAGRDASRRPVEEQRARLRARFADAGWEAARVLDGFDRADDLYYESIGQVHAPRWASGRVALVGDAAYCASPVSGMGTSLSLAGAYVLAGELAAHVDHRDAFRGYERILRPYVEQAQQLPPGTPRLAHPRSAAGGAAFGLAVRAAATPVASRSGGASWSRRPTASTSRRTRTWSADGRGIRRANLRRSPLGTAWTRGTPPPPSPSPL</sequence>
<feature type="compositionally biased region" description="Low complexity" evidence="1">
    <location>
        <begin position="378"/>
        <end position="402"/>
    </location>
</feature>
<feature type="compositionally biased region" description="Pro residues" evidence="1">
    <location>
        <begin position="425"/>
        <end position="434"/>
    </location>
</feature>
<dbReference type="PANTHER" id="PTHR46865:SF2">
    <property type="entry name" value="MONOOXYGENASE"/>
    <property type="match status" value="1"/>
</dbReference>
<evidence type="ECO:0000259" key="2">
    <source>
        <dbReference type="Pfam" id="PF01494"/>
    </source>
</evidence>
<evidence type="ECO:0000313" key="3">
    <source>
        <dbReference type="EMBL" id="OUE04051.1"/>
    </source>
</evidence>
<accession>A0A251XKR4</accession>
<evidence type="ECO:0000313" key="4">
    <source>
        <dbReference type="Proteomes" id="UP000195062"/>
    </source>
</evidence>
<dbReference type="PANTHER" id="PTHR46865">
    <property type="entry name" value="OXIDOREDUCTASE-RELATED"/>
    <property type="match status" value="1"/>
</dbReference>
<dbReference type="InterPro" id="IPR036188">
    <property type="entry name" value="FAD/NAD-bd_sf"/>
</dbReference>
<keyword evidence="4" id="KW-1185">Reference proteome</keyword>
<organism evidence="3 4">
    <name type="scientific">Clavibacter michiganensis subsp. michiganensis</name>
    <dbReference type="NCBI Taxonomy" id="33013"/>
    <lineage>
        <taxon>Bacteria</taxon>
        <taxon>Bacillati</taxon>
        <taxon>Actinomycetota</taxon>
        <taxon>Actinomycetes</taxon>
        <taxon>Micrococcales</taxon>
        <taxon>Microbacteriaceae</taxon>
        <taxon>Clavibacter</taxon>
    </lineage>
</organism>
<feature type="domain" description="FAD-binding" evidence="2">
    <location>
        <begin position="5"/>
        <end position="339"/>
    </location>
</feature>
<comment type="caution">
    <text evidence="3">The sequence shown here is derived from an EMBL/GenBank/DDBJ whole genome shotgun (WGS) entry which is preliminary data.</text>
</comment>